<dbReference type="InterPro" id="IPR000432">
    <property type="entry name" value="DNA_mismatch_repair_MutS_C"/>
</dbReference>
<dbReference type="InterPro" id="IPR036678">
    <property type="entry name" value="MutS_con_dom_sf"/>
</dbReference>
<dbReference type="SUPFAM" id="SSF52540">
    <property type="entry name" value="P-loop containing nucleoside triphosphate hydrolases"/>
    <property type="match status" value="1"/>
</dbReference>
<keyword evidence="6 9" id="KW-0238">DNA-binding</keyword>
<dbReference type="GO" id="GO:0005524">
    <property type="term" value="F:ATP binding"/>
    <property type="evidence" value="ECO:0007669"/>
    <property type="project" value="UniProtKB-UniRule"/>
</dbReference>
<keyword evidence="3 9" id="KW-0547">Nucleotide-binding</keyword>
<gene>
    <name evidence="9" type="primary">mutS</name>
    <name evidence="12" type="ORF">BECKLFY1418B_GA0070995_102623</name>
</gene>
<dbReference type="SUPFAM" id="SSF55271">
    <property type="entry name" value="DNA repair protein MutS, domain I"/>
    <property type="match status" value="1"/>
</dbReference>
<evidence type="ECO:0000256" key="5">
    <source>
        <dbReference type="ARBA" id="ARBA00022840"/>
    </source>
</evidence>
<accession>A0A450UG58</accession>
<evidence type="ECO:0000256" key="1">
    <source>
        <dbReference type="ARBA" id="ARBA00006271"/>
    </source>
</evidence>
<dbReference type="SUPFAM" id="SSF48334">
    <property type="entry name" value="DNA repair protein MutS, domain III"/>
    <property type="match status" value="1"/>
</dbReference>
<feature type="domain" description="DNA mismatch repair proteins mutS family" evidence="11">
    <location>
        <begin position="679"/>
        <end position="695"/>
    </location>
</feature>
<dbReference type="GO" id="GO:0006298">
    <property type="term" value="P:mismatch repair"/>
    <property type="evidence" value="ECO:0007669"/>
    <property type="project" value="UniProtKB-UniRule"/>
</dbReference>
<dbReference type="InterPro" id="IPR005748">
    <property type="entry name" value="DNA_mismatch_repair_MutS"/>
</dbReference>
<dbReference type="InterPro" id="IPR045076">
    <property type="entry name" value="MutS"/>
</dbReference>
<dbReference type="Pfam" id="PF05190">
    <property type="entry name" value="MutS_IV"/>
    <property type="match status" value="1"/>
</dbReference>
<feature type="binding site" evidence="9">
    <location>
        <begin position="605"/>
        <end position="612"/>
    </location>
    <ligand>
        <name>ATP</name>
        <dbReference type="ChEBI" id="CHEBI:30616"/>
    </ligand>
</feature>
<evidence type="ECO:0000256" key="2">
    <source>
        <dbReference type="ARBA" id="ARBA00021982"/>
    </source>
</evidence>
<dbReference type="Pfam" id="PF01624">
    <property type="entry name" value="MutS_I"/>
    <property type="match status" value="1"/>
</dbReference>
<comment type="similarity">
    <text evidence="1 9 10">Belongs to the DNA mismatch repair MutS family.</text>
</comment>
<evidence type="ECO:0000259" key="11">
    <source>
        <dbReference type="PROSITE" id="PS00486"/>
    </source>
</evidence>
<dbReference type="FunFam" id="3.40.50.300:FF:000283">
    <property type="entry name" value="DNA mismatch repair protein MutS"/>
    <property type="match status" value="1"/>
</dbReference>
<dbReference type="Pfam" id="PF05188">
    <property type="entry name" value="MutS_II"/>
    <property type="match status" value="1"/>
</dbReference>
<evidence type="ECO:0000256" key="9">
    <source>
        <dbReference type="HAMAP-Rule" id="MF_00096"/>
    </source>
</evidence>
<dbReference type="InterPro" id="IPR036187">
    <property type="entry name" value="DNA_mismatch_repair_MutS_sf"/>
</dbReference>
<sequence length="852" mass="93654">MMRQYFRIKAEHPETLLFYRMGDFYELFFDDARKAAELLDIALTTRGHSDGEPIPMAGVPFHAVDSYLARLLRQGQSVAICEQIGDPAKSKGPVERRVTRIVTPGTVTEEALLDGHCDNLLVAVHPDTVVEDAFGIAVLDLGSGRFSALSVPNGDALGAELERLQPAELLVSEDSGSSPWLERPGVRRQPPWCFDPDAGQRLLCRQFGTKDLAGFGCDSPVLAAVAGSLLQYAKDTQRSALPHIRGLTVERREETLILDCATRRNLEISESLNHGSRNTLAGIMDRTETPMGSRLFRRWLGRPLRDRESLRLRHRCIAVLSGASEVDAARGLLRDVGDMERILARVALGSARPRDLVQLRRGLETLPAFHRALSPLKAELLARLLEAMGEHPELHALLMRAIVESPSLLLREGGVIAPGYDAELDELRGLGRDAGEFLAEMERRERIATGVGNLKVGFNRVHGYYIELSRAQAEKAPENYVRRQTLKGTERYITPELKAFEDKVLSAKERALARERVLYEALLGKLDEHLGGLQRTAEALAEIDVLMNLAQCAVELDLRAPEFSSDPGIRIEGGRHPVVERMSSDPFVANDLDLDERRRMLIITGPNMGGKSTYMRQTALIVLLACMGSFVPAEKAVIGPVDRIFTRIGAADDLAGGRSTFMVEMTETANILHNATEQSLVLIDEIGRGTSTYDGLSLAFASALHLAERVRAFTLFATHYFELTDLPKRVASVANVHLRAMEHGGKIIFLHHVEEGAADRSYGIQVAALAGIPPDVLDRAREVLRDLESGAHRSSFPLPPSPPLPLSEDSAQLRLFPRGPGSDVVDALAAVDPGVLSPRRALEVLHQLKALL</sequence>
<evidence type="ECO:0000256" key="7">
    <source>
        <dbReference type="ARBA" id="ARBA00023204"/>
    </source>
</evidence>
<keyword evidence="4 9" id="KW-0227">DNA damage</keyword>
<dbReference type="GO" id="GO:0003684">
    <property type="term" value="F:damaged DNA binding"/>
    <property type="evidence" value="ECO:0007669"/>
    <property type="project" value="UniProtKB-UniRule"/>
</dbReference>
<organism evidence="12">
    <name type="scientific">Candidatus Kentrum sp. LFY</name>
    <dbReference type="NCBI Taxonomy" id="2126342"/>
    <lineage>
        <taxon>Bacteria</taxon>
        <taxon>Pseudomonadati</taxon>
        <taxon>Pseudomonadota</taxon>
        <taxon>Gammaproteobacteria</taxon>
        <taxon>Candidatus Kentrum</taxon>
    </lineage>
</organism>
<dbReference type="Gene3D" id="3.30.420.110">
    <property type="entry name" value="MutS, connector domain"/>
    <property type="match status" value="1"/>
</dbReference>
<dbReference type="Pfam" id="PF00488">
    <property type="entry name" value="MutS_V"/>
    <property type="match status" value="1"/>
</dbReference>
<proteinExistence type="inferred from homology"/>
<dbReference type="FunFam" id="3.40.1170.10:FF:000001">
    <property type="entry name" value="DNA mismatch repair protein MutS"/>
    <property type="match status" value="1"/>
</dbReference>
<dbReference type="GO" id="GO:0030983">
    <property type="term" value="F:mismatched DNA binding"/>
    <property type="evidence" value="ECO:0007669"/>
    <property type="project" value="InterPro"/>
</dbReference>
<dbReference type="InterPro" id="IPR007861">
    <property type="entry name" value="DNA_mismatch_repair_MutS_clamp"/>
</dbReference>
<reference evidence="12" key="1">
    <citation type="submission" date="2019-02" db="EMBL/GenBank/DDBJ databases">
        <authorList>
            <person name="Gruber-Vodicka R. H."/>
            <person name="Seah K. B. B."/>
        </authorList>
    </citation>
    <scope>NUCLEOTIDE SEQUENCE</scope>
    <source>
        <strain evidence="12">BECK_M7</strain>
    </source>
</reference>
<dbReference type="EMBL" id="CAADFF010000026">
    <property type="protein sequence ID" value="VFJ91551.1"/>
    <property type="molecule type" value="Genomic_DNA"/>
</dbReference>
<dbReference type="SMART" id="SM00533">
    <property type="entry name" value="MUTSd"/>
    <property type="match status" value="1"/>
</dbReference>
<dbReference type="InterPro" id="IPR016151">
    <property type="entry name" value="DNA_mismatch_repair_MutS_N"/>
</dbReference>
<dbReference type="GO" id="GO:0005829">
    <property type="term" value="C:cytosol"/>
    <property type="evidence" value="ECO:0007669"/>
    <property type="project" value="TreeGrafter"/>
</dbReference>
<dbReference type="SUPFAM" id="SSF53150">
    <property type="entry name" value="DNA repair protein MutS, domain II"/>
    <property type="match status" value="1"/>
</dbReference>
<keyword evidence="7 9" id="KW-0234">DNA repair</keyword>
<dbReference type="InterPro" id="IPR007696">
    <property type="entry name" value="DNA_mismatch_repair_MutS_core"/>
</dbReference>
<dbReference type="NCBIfam" id="NF003810">
    <property type="entry name" value="PRK05399.1"/>
    <property type="match status" value="1"/>
</dbReference>
<evidence type="ECO:0000256" key="8">
    <source>
        <dbReference type="ARBA" id="ARBA00024647"/>
    </source>
</evidence>
<dbReference type="SMART" id="SM00534">
    <property type="entry name" value="MUTSac"/>
    <property type="match status" value="1"/>
</dbReference>
<dbReference type="PANTHER" id="PTHR11361">
    <property type="entry name" value="DNA MISMATCH REPAIR PROTEIN MUTS FAMILY MEMBER"/>
    <property type="match status" value="1"/>
</dbReference>
<protein>
    <recommendedName>
        <fullName evidence="2 9">DNA mismatch repair protein MutS</fullName>
    </recommendedName>
</protein>
<dbReference type="NCBIfam" id="TIGR01070">
    <property type="entry name" value="mutS1"/>
    <property type="match status" value="1"/>
</dbReference>
<dbReference type="PANTHER" id="PTHR11361:SF34">
    <property type="entry name" value="DNA MISMATCH REPAIR PROTEIN MSH1, MITOCHONDRIAL"/>
    <property type="match status" value="1"/>
</dbReference>
<evidence type="ECO:0000256" key="6">
    <source>
        <dbReference type="ARBA" id="ARBA00023125"/>
    </source>
</evidence>
<evidence type="ECO:0000256" key="10">
    <source>
        <dbReference type="RuleBase" id="RU003756"/>
    </source>
</evidence>
<dbReference type="InterPro" id="IPR027417">
    <property type="entry name" value="P-loop_NTPase"/>
</dbReference>
<evidence type="ECO:0000313" key="12">
    <source>
        <dbReference type="EMBL" id="VFJ91551.1"/>
    </source>
</evidence>
<dbReference type="Pfam" id="PF05192">
    <property type="entry name" value="MutS_III"/>
    <property type="match status" value="1"/>
</dbReference>
<comment type="function">
    <text evidence="8 9">This protein is involved in the repair of mismatches in DNA. It is possible that it carries out the mismatch recognition step. This protein has a weak ATPase activity.</text>
</comment>
<dbReference type="Gene3D" id="1.10.1420.10">
    <property type="match status" value="2"/>
</dbReference>
<dbReference type="CDD" id="cd03284">
    <property type="entry name" value="ABC_MutS1"/>
    <property type="match status" value="1"/>
</dbReference>
<dbReference type="InterPro" id="IPR007695">
    <property type="entry name" value="DNA_mismatch_repair_MutS-lik_N"/>
</dbReference>
<keyword evidence="5 9" id="KW-0067">ATP-binding</keyword>
<evidence type="ECO:0000256" key="3">
    <source>
        <dbReference type="ARBA" id="ARBA00022741"/>
    </source>
</evidence>
<dbReference type="InterPro" id="IPR007860">
    <property type="entry name" value="DNA_mmatch_repair_MutS_con_dom"/>
</dbReference>
<dbReference type="Gene3D" id="6.10.140.430">
    <property type="match status" value="1"/>
</dbReference>
<dbReference type="AlphaFoldDB" id="A0A450UG58"/>
<dbReference type="InterPro" id="IPR017261">
    <property type="entry name" value="DNA_mismatch_repair_MutS/MSH"/>
</dbReference>
<evidence type="ECO:0000256" key="4">
    <source>
        <dbReference type="ARBA" id="ARBA00022763"/>
    </source>
</evidence>
<name>A0A450UG58_9GAMM</name>
<dbReference type="HAMAP" id="MF_00096">
    <property type="entry name" value="MutS"/>
    <property type="match status" value="1"/>
</dbReference>
<dbReference type="GO" id="GO:0140664">
    <property type="term" value="F:ATP-dependent DNA damage sensor activity"/>
    <property type="evidence" value="ECO:0007669"/>
    <property type="project" value="InterPro"/>
</dbReference>
<dbReference type="Gene3D" id="3.40.1170.10">
    <property type="entry name" value="DNA repair protein MutS, domain I"/>
    <property type="match status" value="1"/>
</dbReference>
<dbReference type="FunFam" id="1.10.1420.10:FF:000002">
    <property type="entry name" value="DNA mismatch repair protein MutS"/>
    <property type="match status" value="1"/>
</dbReference>
<dbReference type="Gene3D" id="3.40.50.300">
    <property type="entry name" value="P-loop containing nucleotide triphosphate hydrolases"/>
    <property type="match status" value="1"/>
</dbReference>
<dbReference type="PROSITE" id="PS00486">
    <property type="entry name" value="DNA_MISMATCH_REPAIR_2"/>
    <property type="match status" value="1"/>
</dbReference>
<dbReference type="PIRSF" id="PIRSF037677">
    <property type="entry name" value="DNA_mis_repair_Msh6"/>
    <property type="match status" value="1"/>
</dbReference>